<accession>A0A914CNW1</accession>
<dbReference type="GO" id="GO:0015271">
    <property type="term" value="F:outward rectifier potassium channel activity"/>
    <property type="evidence" value="ECO:0007669"/>
    <property type="project" value="TreeGrafter"/>
</dbReference>
<evidence type="ECO:0000256" key="5">
    <source>
        <dbReference type="ARBA" id="ARBA00023065"/>
    </source>
</evidence>
<dbReference type="InterPro" id="IPR003280">
    <property type="entry name" value="2pore_dom_K_chnl"/>
</dbReference>
<organism evidence="10 11">
    <name type="scientific">Acrobeloides nanus</name>
    <dbReference type="NCBI Taxonomy" id="290746"/>
    <lineage>
        <taxon>Eukaryota</taxon>
        <taxon>Metazoa</taxon>
        <taxon>Ecdysozoa</taxon>
        <taxon>Nematoda</taxon>
        <taxon>Chromadorea</taxon>
        <taxon>Rhabditida</taxon>
        <taxon>Tylenchina</taxon>
        <taxon>Cephalobomorpha</taxon>
        <taxon>Cephaloboidea</taxon>
        <taxon>Cephalobidae</taxon>
        <taxon>Acrobeloides</taxon>
    </lineage>
</organism>
<dbReference type="GO" id="GO:0022841">
    <property type="term" value="F:potassium ion leak channel activity"/>
    <property type="evidence" value="ECO:0007669"/>
    <property type="project" value="TreeGrafter"/>
</dbReference>
<evidence type="ECO:0000313" key="10">
    <source>
        <dbReference type="Proteomes" id="UP000887540"/>
    </source>
</evidence>
<keyword evidence="7" id="KW-0407">Ion channel</keyword>
<keyword evidence="4 8" id="KW-1133">Transmembrane helix</keyword>
<evidence type="ECO:0000256" key="4">
    <source>
        <dbReference type="ARBA" id="ARBA00022989"/>
    </source>
</evidence>
<feature type="transmembrane region" description="Helical" evidence="8">
    <location>
        <begin position="100"/>
        <end position="121"/>
    </location>
</feature>
<evidence type="ECO:0000256" key="2">
    <source>
        <dbReference type="ARBA" id="ARBA00022448"/>
    </source>
</evidence>
<dbReference type="WBParaSite" id="ACRNAN_scaffold12379.g12620.t1">
    <property type="protein sequence ID" value="ACRNAN_scaffold12379.g12620.t1"/>
    <property type="gene ID" value="ACRNAN_scaffold12379.g12620"/>
</dbReference>
<comment type="subcellular location">
    <subcellularLocation>
        <location evidence="1">Membrane</location>
        <topology evidence="1">Multi-pass membrane protein</topology>
    </subcellularLocation>
</comment>
<dbReference type="Pfam" id="PF07885">
    <property type="entry name" value="Ion_trans_2"/>
    <property type="match status" value="1"/>
</dbReference>
<keyword evidence="6 8" id="KW-0472">Membrane</keyword>
<evidence type="ECO:0000256" key="8">
    <source>
        <dbReference type="SAM" id="Phobius"/>
    </source>
</evidence>
<keyword evidence="5" id="KW-0406">Ion transport</keyword>
<dbReference type="GO" id="GO:0005886">
    <property type="term" value="C:plasma membrane"/>
    <property type="evidence" value="ECO:0007669"/>
    <property type="project" value="TreeGrafter"/>
</dbReference>
<feature type="domain" description="Potassium channel" evidence="9">
    <location>
        <begin position="50"/>
        <end position="124"/>
    </location>
</feature>
<dbReference type="Proteomes" id="UP000887540">
    <property type="component" value="Unplaced"/>
</dbReference>
<keyword evidence="2" id="KW-0813">Transport</keyword>
<dbReference type="PANTHER" id="PTHR11003:SF345">
    <property type="entry name" value="TWIK FAMILY OF POTASSIUM CHANNELS PROTEIN 18"/>
    <property type="match status" value="1"/>
</dbReference>
<evidence type="ECO:0000256" key="7">
    <source>
        <dbReference type="ARBA" id="ARBA00023303"/>
    </source>
</evidence>
<feature type="transmembrane region" description="Helical" evidence="8">
    <location>
        <begin position="76"/>
        <end position="94"/>
    </location>
</feature>
<evidence type="ECO:0000256" key="6">
    <source>
        <dbReference type="ARBA" id="ARBA00023136"/>
    </source>
</evidence>
<proteinExistence type="predicted"/>
<dbReference type="GO" id="GO:0030322">
    <property type="term" value="P:stabilization of membrane potential"/>
    <property type="evidence" value="ECO:0007669"/>
    <property type="project" value="TreeGrafter"/>
</dbReference>
<evidence type="ECO:0000256" key="1">
    <source>
        <dbReference type="ARBA" id="ARBA00004141"/>
    </source>
</evidence>
<keyword evidence="3 8" id="KW-0812">Transmembrane</keyword>
<sequence>MSLKYFKNSAMQLLMKVNVIVPVDQAQASIGNDDNHEELLRFPLSFLLFLTLFWVIFSAALFNWWLEHQWSFSESLYFIMISFMTIGLGDYIPSKYDHGAIMMGFLLLGGLALISTLITILQKQIGAVAASMKEYIDKEYVQEISNFLNGITEISVVEEQKSMPSADSQTNIRTKSINSINVVVKRMAWRRRAAYNMMSREKKKQLEEYLQMKLRKVNRGVQTEPFLLESRRYSLAVTGMREIRNALNKIDE</sequence>
<dbReference type="Gene3D" id="1.10.287.70">
    <property type="match status" value="1"/>
</dbReference>
<name>A0A914CNW1_9BILA</name>
<dbReference type="SUPFAM" id="SSF81324">
    <property type="entry name" value="Voltage-gated potassium channels"/>
    <property type="match status" value="1"/>
</dbReference>
<feature type="transmembrane region" description="Helical" evidence="8">
    <location>
        <begin position="42"/>
        <end position="64"/>
    </location>
</feature>
<protein>
    <submittedName>
        <fullName evidence="11">Potassium channel domain-containing protein</fullName>
    </submittedName>
</protein>
<dbReference type="PANTHER" id="PTHR11003">
    <property type="entry name" value="POTASSIUM CHANNEL, SUBFAMILY K"/>
    <property type="match status" value="1"/>
</dbReference>
<dbReference type="AlphaFoldDB" id="A0A914CNW1"/>
<dbReference type="InterPro" id="IPR013099">
    <property type="entry name" value="K_chnl_dom"/>
</dbReference>
<keyword evidence="10" id="KW-1185">Reference proteome</keyword>
<evidence type="ECO:0000313" key="11">
    <source>
        <dbReference type="WBParaSite" id="ACRNAN_scaffold12379.g12620.t1"/>
    </source>
</evidence>
<evidence type="ECO:0000256" key="3">
    <source>
        <dbReference type="ARBA" id="ARBA00022692"/>
    </source>
</evidence>
<reference evidence="11" key="1">
    <citation type="submission" date="2022-11" db="UniProtKB">
        <authorList>
            <consortium name="WormBaseParasite"/>
        </authorList>
    </citation>
    <scope>IDENTIFICATION</scope>
</reference>
<evidence type="ECO:0000259" key="9">
    <source>
        <dbReference type="Pfam" id="PF07885"/>
    </source>
</evidence>